<keyword evidence="2" id="KW-0808">Transferase</keyword>
<dbReference type="OrthoDB" id="9332038at2759"/>
<evidence type="ECO:0000256" key="5">
    <source>
        <dbReference type="ARBA" id="ARBA00022840"/>
    </source>
</evidence>
<evidence type="ECO:0000256" key="6">
    <source>
        <dbReference type="SAM" id="MobiDB-lite"/>
    </source>
</evidence>
<comment type="caution">
    <text evidence="8">The sequence shown here is derived from an EMBL/GenBank/DDBJ whole genome shotgun (WGS) entry which is preliminary data.</text>
</comment>
<dbReference type="GO" id="GO:0004713">
    <property type="term" value="F:protein tyrosine kinase activity"/>
    <property type="evidence" value="ECO:0007669"/>
    <property type="project" value="TreeGrafter"/>
</dbReference>
<dbReference type="InterPro" id="IPR050494">
    <property type="entry name" value="Ser_Thr_dual-spec_kinase"/>
</dbReference>
<proteinExistence type="predicted"/>
<dbReference type="VEuPathDB" id="TrichDB:TRFO_10013"/>
<dbReference type="InterPro" id="IPR000719">
    <property type="entry name" value="Prot_kinase_dom"/>
</dbReference>
<evidence type="ECO:0000256" key="1">
    <source>
        <dbReference type="ARBA" id="ARBA00022527"/>
    </source>
</evidence>
<dbReference type="Gene3D" id="1.10.510.10">
    <property type="entry name" value="Transferase(Phosphotransferase) domain 1"/>
    <property type="match status" value="1"/>
</dbReference>
<dbReference type="GeneID" id="94829903"/>
<dbReference type="Proteomes" id="UP000179807">
    <property type="component" value="Unassembled WGS sequence"/>
</dbReference>
<feature type="region of interest" description="Disordered" evidence="6">
    <location>
        <begin position="1"/>
        <end position="21"/>
    </location>
</feature>
<dbReference type="InterPro" id="IPR011009">
    <property type="entry name" value="Kinase-like_dom_sf"/>
</dbReference>
<dbReference type="SUPFAM" id="SSF56112">
    <property type="entry name" value="Protein kinase-like (PK-like)"/>
    <property type="match status" value="1"/>
</dbReference>
<evidence type="ECO:0000256" key="3">
    <source>
        <dbReference type="ARBA" id="ARBA00022741"/>
    </source>
</evidence>
<name>A0A1J4JB05_9EUKA</name>
<dbReference type="PANTHER" id="PTHR24058">
    <property type="entry name" value="DUAL SPECIFICITY PROTEIN KINASE"/>
    <property type="match status" value="1"/>
</dbReference>
<dbReference type="PROSITE" id="PS50011">
    <property type="entry name" value="PROTEIN_KINASE_DOM"/>
    <property type="match status" value="1"/>
</dbReference>
<evidence type="ECO:0000259" key="7">
    <source>
        <dbReference type="PROSITE" id="PS50011"/>
    </source>
</evidence>
<keyword evidence="4 8" id="KW-0418">Kinase</keyword>
<dbReference type="GO" id="GO:0004674">
    <property type="term" value="F:protein serine/threonine kinase activity"/>
    <property type="evidence" value="ECO:0007669"/>
    <property type="project" value="UniProtKB-KW"/>
</dbReference>
<keyword evidence="3" id="KW-0547">Nucleotide-binding</keyword>
<dbReference type="EMBL" id="MLAK01001182">
    <property type="protein sequence ID" value="OHS96358.1"/>
    <property type="molecule type" value="Genomic_DNA"/>
</dbReference>
<dbReference type="InterPro" id="IPR008271">
    <property type="entry name" value="Ser/Thr_kinase_AS"/>
</dbReference>
<keyword evidence="1" id="KW-0723">Serine/threonine-protein kinase</keyword>
<dbReference type="AlphaFoldDB" id="A0A1J4JB05"/>
<gene>
    <name evidence="8" type="ORF">TRFO_10013</name>
</gene>
<dbReference type="RefSeq" id="XP_068349495.1">
    <property type="nucleotide sequence ID" value="XM_068495199.1"/>
</dbReference>
<protein>
    <submittedName>
        <fullName evidence="8">CMGC family protein kinase</fullName>
    </submittedName>
</protein>
<evidence type="ECO:0000313" key="9">
    <source>
        <dbReference type="Proteomes" id="UP000179807"/>
    </source>
</evidence>
<evidence type="ECO:0000313" key="8">
    <source>
        <dbReference type="EMBL" id="OHS96358.1"/>
    </source>
</evidence>
<sequence length="383" mass="43739">MNQAPRVPLTDNPTPVQPRSPDNAYYDLIVFSNDIITDSDGNNFQVVEKLGQGQFGQVFKVVQLPQLCSQADQQSQSPHVFAMKVTKSHTRYRQQAEHEEKMLTHIRDNTPDDEMQHISRIISSFVYRNHVIIIIELLSIDLFQVIQLRNYRGLPLQLIQSTLRDLLGVLLTLGRVGVIHSDIKPENILLADGFSASVKLIDFGSARLLSQPCSFYIQSRYYRAPEVVLAIPHGFSIDIWSIACVAFELFVGMPLLPGQSEIHLLELIVDMFGQFPPEVVAASPRRHQLFNQDGTLKTEIEICRQIGQQPVSFQPYFTYRTLPEIAMAYQYSDKLSAEAKQRERRNREMFVDLLMRMLALNPEQRATPEEALEHPFITSDLSE</sequence>
<dbReference type="Pfam" id="PF00069">
    <property type="entry name" value="Pkinase"/>
    <property type="match status" value="1"/>
</dbReference>
<keyword evidence="9" id="KW-1185">Reference proteome</keyword>
<dbReference type="PANTHER" id="PTHR24058:SF17">
    <property type="entry name" value="HOMEODOMAIN INTERACTING PROTEIN KINASE, ISOFORM D"/>
    <property type="match status" value="1"/>
</dbReference>
<evidence type="ECO:0000256" key="4">
    <source>
        <dbReference type="ARBA" id="ARBA00022777"/>
    </source>
</evidence>
<accession>A0A1J4JB05</accession>
<dbReference type="PROSITE" id="PS00108">
    <property type="entry name" value="PROTEIN_KINASE_ST"/>
    <property type="match status" value="1"/>
</dbReference>
<dbReference type="GO" id="GO:0005524">
    <property type="term" value="F:ATP binding"/>
    <property type="evidence" value="ECO:0007669"/>
    <property type="project" value="UniProtKB-KW"/>
</dbReference>
<dbReference type="SMART" id="SM00220">
    <property type="entry name" value="S_TKc"/>
    <property type="match status" value="1"/>
</dbReference>
<reference evidence="8" key="1">
    <citation type="submission" date="2016-10" db="EMBL/GenBank/DDBJ databases">
        <authorList>
            <person name="Benchimol M."/>
            <person name="Almeida L.G."/>
            <person name="Vasconcelos A.T."/>
            <person name="Perreira-Neves A."/>
            <person name="Rosa I.A."/>
            <person name="Tasca T."/>
            <person name="Bogo M.R."/>
            <person name="de Souza W."/>
        </authorList>
    </citation>
    <scope>NUCLEOTIDE SEQUENCE [LARGE SCALE GENOMIC DNA]</scope>
    <source>
        <strain evidence="8">K</strain>
    </source>
</reference>
<dbReference type="GO" id="GO:0005737">
    <property type="term" value="C:cytoplasm"/>
    <property type="evidence" value="ECO:0007669"/>
    <property type="project" value="TreeGrafter"/>
</dbReference>
<organism evidence="8 9">
    <name type="scientific">Tritrichomonas foetus</name>
    <dbReference type="NCBI Taxonomy" id="1144522"/>
    <lineage>
        <taxon>Eukaryota</taxon>
        <taxon>Metamonada</taxon>
        <taxon>Parabasalia</taxon>
        <taxon>Tritrichomonadida</taxon>
        <taxon>Tritrichomonadidae</taxon>
        <taxon>Tritrichomonas</taxon>
    </lineage>
</organism>
<feature type="domain" description="Protein kinase" evidence="7">
    <location>
        <begin position="44"/>
        <end position="377"/>
    </location>
</feature>
<keyword evidence="5" id="KW-0067">ATP-binding</keyword>
<dbReference type="Gene3D" id="3.30.200.20">
    <property type="entry name" value="Phosphorylase Kinase, domain 1"/>
    <property type="match status" value="1"/>
</dbReference>
<evidence type="ECO:0000256" key="2">
    <source>
        <dbReference type="ARBA" id="ARBA00022679"/>
    </source>
</evidence>